<dbReference type="RefSeq" id="WP_102648287.1">
    <property type="nucleotide sequence ID" value="NZ_PNYA01000028.1"/>
</dbReference>
<dbReference type="InterPro" id="IPR002110">
    <property type="entry name" value="Ankyrin_rpt"/>
</dbReference>
<dbReference type="InterPro" id="IPR036770">
    <property type="entry name" value="Ankyrin_rpt-contain_sf"/>
</dbReference>
<feature type="signal peptide" evidence="1">
    <location>
        <begin position="1"/>
        <end position="19"/>
    </location>
</feature>
<keyword evidence="3" id="KW-1185">Reference proteome</keyword>
<dbReference type="EMBL" id="PNYA01000028">
    <property type="protein sequence ID" value="PMS15877.1"/>
    <property type="molecule type" value="Genomic_DNA"/>
</dbReference>
<dbReference type="Gene3D" id="1.25.40.20">
    <property type="entry name" value="Ankyrin repeat-containing domain"/>
    <property type="match status" value="1"/>
</dbReference>
<dbReference type="SUPFAM" id="SSF48403">
    <property type="entry name" value="Ankyrin repeat"/>
    <property type="match status" value="1"/>
</dbReference>
<organism evidence="2 3">
    <name type="scientific">Trinickia dabaoshanensis</name>
    <dbReference type="NCBI Taxonomy" id="564714"/>
    <lineage>
        <taxon>Bacteria</taxon>
        <taxon>Pseudomonadati</taxon>
        <taxon>Pseudomonadota</taxon>
        <taxon>Betaproteobacteria</taxon>
        <taxon>Burkholderiales</taxon>
        <taxon>Burkholderiaceae</taxon>
        <taxon>Trinickia</taxon>
    </lineage>
</organism>
<evidence type="ECO:0000256" key="1">
    <source>
        <dbReference type="SAM" id="SignalP"/>
    </source>
</evidence>
<feature type="chain" id="PRO_5014620739" evidence="1">
    <location>
        <begin position="20"/>
        <end position="267"/>
    </location>
</feature>
<evidence type="ECO:0000313" key="2">
    <source>
        <dbReference type="EMBL" id="PMS15877.1"/>
    </source>
</evidence>
<proteinExistence type="predicted"/>
<protein>
    <submittedName>
        <fullName evidence="2">Uncharacterized protein</fullName>
    </submittedName>
</protein>
<accession>A0A2N7VFE3</accession>
<keyword evidence="1" id="KW-0732">Signal</keyword>
<sequence>MKRYLVQCLLILWPALALAQYDYNDDFTKAIDAHYPPLVRLLITKGAKQNTQDARGDTPLMLAIRSRDSELSHLLMQYQPNLLLQNVHHHSAAIEAVLADDADMLSSTLDRSDMLQVAQAAALSRKLDKRRSYDKLAEILGAPGMQEISEFALSDIGRYVEVGNEVSLPYSPGTSLPPLCGTKDTVFLFQGRICKKEGDQVQVEWRSVSNLQNNDRRCSPQHHFALERSSDDLRNKTYLGSCGVAPTAFGALPASYDYRRFLPPELQ</sequence>
<evidence type="ECO:0000313" key="3">
    <source>
        <dbReference type="Proteomes" id="UP000235616"/>
    </source>
</evidence>
<dbReference type="Pfam" id="PF12796">
    <property type="entry name" value="Ank_2"/>
    <property type="match status" value="1"/>
</dbReference>
<dbReference type="Proteomes" id="UP000235616">
    <property type="component" value="Unassembled WGS sequence"/>
</dbReference>
<name>A0A2N7VFE3_9BURK</name>
<dbReference type="AlphaFoldDB" id="A0A2N7VFE3"/>
<reference evidence="2 3" key="1">
    <citation type="submission" date="2018-01" db="EMBL/GenBank/DDBJ databases">
        <title>Whole genome analyses suggest that Burkholderia sensu lato contains two further novel genera in the rhizoxinica-symbiotica group Mycetohabitans gen. nov., and Trinickia gen. nov.: implications for the evolution of diazotrophy and nodulation in the Burkholderiaceae.</title>
        <authorList>
            <person name="Estrada-de los Santos P."/>
            <person name="Palmer M."/>
            <person name="Chavez-Ramirez B."/>
            <person name="Beukes C."/>
            <person name="Steenkamp E.T."/>
            <person name="Hirsch A.M."/>
            <person name="Manyaka P."/>
            <person name="Maluk M."/>
            <person name="Lafos M."/>
            <person name="Crook M."/>
            <person name="Gross E."/>
            <person name="Simon M.F."/>
            <person name="Bueno dos Reis Junior F."/>
            <person name="Poole P.S."/>
            <person name="Venter S.N."/>
            <person name="James E.K."/>
        </authorList>
    </citation>
    <scope>NUCLEOTIDE SEQUENCE [LARGE SCALE GENOMIC DNA]</scope>
    <source>
        <strain evidence="2 3">GIMN1.004</strain>
    </source>
</reference>
<comment type="caution">
    <text evidence="2">The sequence shown here is derived from an EMBL/GenBank/DDBJ whole genome shotgun (WGS) entry which is preliminary data.</text>
</comment>
<gene>
    <name evidence="2" type="ORF">C0Z18_25730</name>
</gene>
<dbReference type="OrthoDB" id="5657095at2"/>